<evidence type="ECO:0000313" key="2">
    <source>
        <dbReference type="EMBL" id="MBV7392500.1"/>
    </source>
</evidence>
<feature type="transmembrane region" description="Helical" evidence="1">
    <location>
        <begin position="56"/>
        <end position="77"/>
    </location>
</feature>
<evidence type="ECO:0000256" key="1">
    <source>
        <dbReference type="SAM" id="Phobius"/>
    </source>
</evidence>
<proteinExistence type="predicted"/>
<dbReference type="Pfam" id="PF16305">
    <property type="entry name" value="DUF4947"/>
    <property type="match status" value="1"/>
</dbReference>
<dbReference type="RefSeq" id="WP_218327713.1">
    <property type="nucleotide sequence ID" value="NZ_JAHUZB010000014.1"/>
</dbReference>
<comment type="caution">
    <text evidence="2">The sequence shown here is derived from an EMBL/GenBank/DDBJ whole genome shotgun (WGS) entry which is preliminary data.</text>
</comment>
<gene>
    <name evidence="2" type="ORF">KUA55_17760</name>
</gene>
<dbReference type="InterPro" id="IPR032542">
    <property type="entry name" value="DUF4947"/>
</dbReference>
<reference evidence="2 3" key="1">
    <citation type="submission" date="2021-06" db="EMBL/GenBank/DDBJ databases">
        <title>Enterococcus alishanensis sp. nov., a novel lactic acid bacterium isolated from fresh coffee beans.</title>
        <authorList>
            <person name="Chen Y.-S."/>
        </authorList>
    </citation>
    <scope>NUCLEOTIDE SEQUENCE [LARGE SCALE GENOMIC DNA]</scope>
    <source>
        <strain evidence="2 3">ALS3</strain>
    </source>
</reference>
<keyword evidence="3" id="KW-1185">Reference proteome</keyword>
<accession>A0ABS6TI11</accession>
<dbReference type="Proteomes" id="UP000774130">
    <property type="component" value="Unassembled WGS sequence"/>
</dbReference>
<organism evidence="2 3">
    <name type="scientific">Enterococcus alishanensis</name>
    <dbReference type="NCBI Taxonomy" id="1303817"/>
    <lineage>
        <taxon>Bacteria</taxon>
        <taxon>Bacillati</taxon>
        <taxon>Bacillota</taxon>
        <taxon>Bacilli</taxon>
        <taxon>Lactobacillales</taxon>
        <taxon>Enterococcaceae</taxon>
        <taxon>Enterococcus</taxon>
    </lineage>
</organism>
<sequence length="339" mass="39593">MKGLVCRYCGGNSFDKTEKGYECKYCHALYEFDESTHKNTYAHLKRKKLKTNNIKFIYLGSIIVILFSSLLLSMLPLKKIFPQKISASTSQQFSSSTEKKYTTSQLSNPERNVRIAELSLNQEEIDLAKASIAEYGGENTTEYENRIADAQKDHDYYEKERLTEPVQKDMLIENPDSDFSMTMYYREGGFFVAYGPEFNQYNSQDILDKWGQPDEIITDKERISKSLKVNFEDENQTEIYEVKKIREEWVSGKLTWREVRALLMVAYDNSYGDYSKQFVYEKQGKPNVYFDGDHVAYVTPLVKYIAFNRLPEKYPRSGLGKYPDDFPENYGSDGYYHEK</sequence>
<keyword evidence="1" id="KW-0472">Membrane</keyword>
<keyword evidence="1" id="KW-0812">Transmembrane</keyword>
<evidence type="ECO:0000313" key="3">
    <source>
        <dbReference type="Proteomes" id="UP000774130"/>
    </source>
</evidence>
<protein>
    <submittedName>
        <fullName evidence="2">DUF4947 domain-containing protein</fullName>
    </submittedName>
</protein>
<dbReference type="EMBL" id="JAHUZB010000014">
    <property type="protein sequence ID" value="MBV7392500.1"/>
    <property type="molecule type" value="Genomic_DNA"/>
</dbReference>
<keyword evidence="1" id="KW-1133">Transmembrane helix</keyword>
<name>A0ABS6TI11_9ENTE</name>